<evidence type="ECO:0000313" key="4">
    <source>
        <dbReference type="EMBL" id="KIY44583.1"/>
    </source>
</evidence>
<dbReference type="Pfam" id="PF10250">
    <property type="entry name" value="O-FucT"/>
    <property type="match status" value="1"/>
</dbReference>
<dbReference type="CDD" id="cd11296">
    <property type="entry name" value="O-FucT_like"/>
    <property type="match status" value="1"/>
</dbReference>
<dbReference type="Proteomes" id="UP000054144">
    <property type="component" value="Unassembled WGS sequence"/>
</dbReference>
<dbReference type="EMBL" id="KN882089">
    <property type="protein sequence ID" value="KIY44583.1"/>
    <property type="molecule type" value="Genomic_DNA"/>
</dbReference>
<dbReference type="OrthoDB" id="423313at2759"/>
<sequence length="414" mass="47077">MVAGALRQSWYRQAVKAVFEVQSSLWNPSSQPLTHGLDKLRNDTRYITSWANAGFSACRCFFLVNLIYLASISDRVPIIPPFYPDHHIPRDAGVLAFSDVFDVNALSWHMRMPILEWSDIKASDGSGMQDTLGCWSTRPLTAKGPVGAPALMQYLGLEAAYTHVPPWTRRSPDESDLYTMFWPLVQLSWPRDDNTRNLVAERNAVWFPTDSGERTIPDLHVACFDYLFYVTASAGIYDFEWYHELSPAWRYVGQHIRFSQLSKDRASAYTRKALDLEKSNSLPPYISVHIRRGDFAKQCPEGRCYIPLSRYDLQVKAVQQELLERRGLNVEHVIVSSDDTSHEFWEEIRSLGWSYVDHEAEKTAEKLGQWWSVVIDAAIQGGAAGFVGTDHSTVSLLSVYRVSQWNGGATRMVK</sequence>
<evidence type="ECO:0000256" key="3">
    <source>
        <dbReference type="ARBA" id="ARBA00023277"/>
    </source>
</evidence>
<name>A0A0D7A197_9AGAR</name>
<evidence type="ECO:0000256" key="1">
    <source>
        <dbReference type="ARBA" id="ARBA00022679"/>
    </source>
</evidence>
<keyword evidence="2" id="KW-0294">Fucose metabolism</keyword>
<dbReference type="AlphaFoldDB" id="A0A0D7A197"/>
<dbReference type="Gene3D" id="3.40.50.11350">
    <property type="match status" value="1"/>
</dbReference>
<dbReference type="InterPro" id="IPR019378">
    <property type="entry name" value="GDP-Fuc_O-FucTrfase"/>
</dbReference>
<protein>
    <submittedName>
        <fullName evidence="4">Uncharacterized protein</fullName>
    </submittedName>
</protein>
<evidence type="ECO:0000313" key="5">
    <source>
        <dbReference type="Proteomes" id="UP000054144"/>
    </source>
</evidence>
<evidence type="ECO:0000256" key="2">
    <source>
        <dbReference type="ARBA" id="ARBA00023253"/>
    </source>
</evidence>
<keyword evidence="5" id="KW-1185">Reference proteome</keyword>
<proteinExistence type="predicted"/>
<gene>
    <name evidence="4" type="ORF">FISHEDRAFT_51260</name>
</gene>
<organism evidence="4 5">
    <name type="scientific">Fistulina hepatica ATCC 64428</name>
    <dbReference type="NCBI Taxonomy" id="1128425"/>
    <lineage>
        <taxon>Eukaryota</taxon>
        <taxon>Fungi</taxon>
        <taxon>Dikarya</taxon>
        <taxon>Basidiomycota</taxon>
        <taxon>Agaricomycotina</taxon>
        <taxon>Agaricomycetes</taxon>
        <taxon>Agaricomycetidae</taxon>
        <taxon>Agaricales</taxon>
        <taxon>Fistulinaceae</taxon>
        <taxon>Fistulina</taxon>
    </lineage>
</organism>
<reference evidence="4 5" key="1">
    <citation type="journal article" date="2015" name="Fungal Genet. Biol.">
        <title>Evolution of novel wood decay mechanisms in Agaricales revealed by the genome sequences of Fistulina hepatica and Cylindrobasidium torrendii.</title>
        <authorList>
            <person name="Floudas D."/>
            <person name="Held B.W."/>
            <person name="Riley R."/>
            <person name="Nagy L.G."/>
            <person name="Koehler G."/>
            <person name="Ransdell A.S."/>
            <person name="Younus H."/>
            <person name="Chow J."/>
            <person name="Chiniquy J."/>
            <person name="Lipzen A."/>
            <person name="Tritt A."/>
            <person name="Sun H."/>
            <person name="Haridas S."/>
            <person name="LaButti K."/>
            <person name="Ohm R.A."/>
            <person name="Kues U."/>
            <person name="Blanchette R.A."/>
            <person name="Grigoriev I.V."/>
            <person name="Minto R.E."/>
            <person name="Hibbett D.S."/>
        </authorList>
    </citation>
    <scope>NUCLEOTIDE SEQUENCE [LARGE SCALE GENOMIC DNA]</scope>
    <source>
        <strain evidence="4 5">ATCC 64428</strain>
    </source>
</reference>
<keyword evidence="1" id="KW-0808">Transferase</keyword>
<keyword evidence="3" id="KW-0119">Carbohydrate metabolism</keyword>
<accession>A0A0D7A197</accession>